<evidence type="ECO:0000256" key="3">
    <source>
        <dbReference type="ARBA" id="ARBA00022898"/>
    </source>
</evidence>
<dbReference type="PANTHER" id="PTHR43780">
    <property type="entry name" value="1-AMINOCYCLOPROPANE-1-CARBOXYLATE DEAMINASE-RELATED"/>
    <property type="match status" value="1"/>
</dbReference>
<dbReference type="InterPro" id="IPR001926">
    <property type="entry name" value="TrpB-like_PALP"/>
</dbReference>
<dbReference type="AlphaFoldDB" id="A0AAU8EM51"/>
<evidence type="ECO:0000259" key="6">
    <source>
        <dbReference type="Pfam" id="PF00291"/>
    </source>
</evidence>
<gene>
    <name evidence="7" type="ORF">ABRP34_14470</name>
</gene>
<dbReference type="InterPro" id="IPR027278">
    <property type="entry name" value="ACCD_DCysDesulf"/>
</dbReference>
<dbReference type="InterPro" id="IPR036052">
    <property type="entry name" value="TrpB-like_PALP_sf"/>
</dbReference>
<sequence length="337" mass="35627">MVAEALEVRTRLGYFPTPLHPLDRFSEALGGPIRIWIKRDDQSGLALGGNKVRKLEYLIGQAQRLGATTLVTCGAMQSNHARQTAAAAARVGLKCVLVLGPGALSDADYRNSGNVLLDRMFGAEIKFVGSELTLAEELQLAVESVRERGETPYAIPLGGSTAKAGLGYVQCAEEIMATGIRFDAVALGTGSGGTQAGLLSGFRFSGDTTPVVGFSVAFPEHPQREAVHRLALDTSALLGADQANSPTMDDVTVDDRFIGPGYGLPTDDMLDVVHLLARTEGILLDPVYTGKAMAGLVAGIRKKEHGFGCVSDILFLHTGGQPGLFGYRASVAGREER</sequence>
<dbReference type="PIRSF" id="PIRSF006278">
    <property type="entry name" value="ACCD_DCysDesulf"/>
    <property type="match status" value="1"/>
</dbReference>
<evidence type="ECO:0000256" key="2">
    <source>
        <dbReference type="ARBA" id="ARBA00008639"/>
    </source>
</evidence>
<organism evidence="7">
    <name type="scientific">Arthrobacter sp. K5</name>
    <dbReference type="NCBI Taxonomy" id="2839623"/>
    <lineage>
        <taxon>Bacteria</taxon>
        <taxon>Bacillati</taxon>
        <taxon>Actinomycetota</taxon>
        <taxon>Actinomycetes</taxon>
        <taxon>Micrococcales</taxon>
        <taxon>Micrococcaceae</taxon>
        <taxon>Arthrobacter</taxon>
    </lineage>
</organism>
<dbReference type="Gene3D" id="3.40.50.1100">
    <property type="match status" value="2"/>
</dbReference>
<comment type="cofactor">
    <cofactor evidence="1">
        <name>pyridoxal 5'-phosphate</name>
        <dbReference type="ChEBI" id="CHEBI:597326"/>
    </cofactor>
</comment>
<dbReference type="RefSeq" id="WP_353710715.1">
    <property type="nucleotide sequence ID" value="NZ_CP159279.1"/>
</dbReference>
<dbReference type="SUPFAM" id="SSF53686">
    <property type="entry name" value="Tryptophan synthase beta subunit-like PLP-dependent enzymes"/>
    <property type="match status" value="1"/>
</dbReference>
<dbReference type="Pfam" id="PF00291">
    <property type="entry name" value="PALP"/>
    <property type="match status" value="1"/>
</dbReference>
<dbReference type="EMBL" id="CP159279">
    <property type="protein sequence ID" value="XCH10042.1"/>
    <property type="molecule type" value="Genomic_DNA"/>
</dbReference>
<dbReference type="PANTHER" id="PTHR43780:SF2">
    <property type="entry name" value="1-AMINOCYCLOPROPANE-1-CARBOXYLATE DEAMINASE-RELATED"/>
    <property type="match status" value="1"/>
</dbReference>
<evidence type="ECO:0000256" key="1">
    <source>
        <dbReference type="ARBA" id="ARBA00001933"/>
    </source>
</evidence>
<evidence type="ECO:0000256" key="4">
    <source>
        <dbReference type="PIRSR" id="PIRSR006278-1"/>
    </source>
</evidence>
<protein>
    <submittedName>
        <fullName evidence="7">D-cysteine desulfhydrase family protein</fullName>
        <ecNumber evidence="7">4.4.1.-</ecNumber>
    </submittedName>
</protein>
<accession>A0AAU8EM51</accession>
<dbReference type="GO" id="GO:0019148">
    <property type="term" value="F:D-cysteine desulfhydrase activity"/>
    <property type="evidence" value="ECO:0007669"/>
    <property type="project" value="TreeGrafter"/>
</dbReference>
<proteinExistence type="inferred from homology"/>
<evidence type="ECO:0000256" key="5">
    <source>
        <dbReference type="PIRSR" id="PIRSR006278-2"/>
    </source>
</evidence>
<dbReference type="EC" id="4.4.1.-" evidence="7"/>
<evidence type="ECO:0000313" key="7">
    <source>
        <dbReference type="EMBL" id="XCH10042.1"/>
    </source>
</evidence>
<keyword evidence="7" id="KW-0456">Lyase</keyword>
<keyword evidence="3 5" id="KW-0663">Pyridoxal phosphate</keyword>
<reference evidence="7" key="1">
    <citation type="submission" date="2024-06" db="EMBL/GenBank/DDBJ databases">
        <title>Biodegradation of dimethachlon by Arthrobacter sp. K5: mechanistic insights and ecological implications.</title>
        <authorList>
            <person name="Hu S."/>
            <person name="Lu P."/>
        </authorList>
    </citation>
    <scope>NUCLEOTIDE SEQUENCE</scope>
    <source>
        <strain evidence="7">K5</strain>
    </source>
</reference>
<name>A0AAU8EM51_9MICC</name>
<feature type="modified residue" description="N6-(pyridoxal phosphate)lysine" evidence="5">
    <location>
        <position position="51"/>
    </location>
</feature>
<dbReference type="GO" id="GO:1901605">
    <property type="term" value="P:alpha-amino acid metabolic process"/>
    <property type="evidence" value="ECO:0007669"/>
    <property type="project" value="UniProtKB-ARBA"/>
</dbReference>
<feature type="domain" description="Tryptophan synthase beta chain-like PALP" evidence="6">
    <location>
        <begin position="12"/>
        <end position="319"/>
    </location>
</feature>
<feature type="active site" description="Nucleophile" evidence="4">
    <location>
        <position position="78"/>
    </location>
</feature>
<comment type="similarity">
    <text evidence="2">Belongs to the ACC deaminase/D-cysteine desulfhydrase family.</text>
</comment>